<keyword evidence="2" id="KW-1185">Reference proteome</keyword>
<dbReference type="AlphaFoldDB" id="A0A3R7KPF6"/>
<proteinExistence type="predicted"/>
<dbReference type="EMBL" id="MKGL01000437">
    <property type="protein sequence ID" value="RNE98754.1"/>
    <property type="molecule type" value="Genomic_DNA"/>
</dbReference>
<organism evidence="1 2">
    <name type="scientific">Trypanosoma rangeli</name>
    <dbReference type="NCBI Taxonomy" id="5698"/>
    <lineage>
        <taxon>Eukaryota</taxon>
        <taxon>Discoba</taxon>
        <taxon>Euglenozoa</taxon>
        <taxon>Kinetoplastea</taxon>
        <taxon>Metakinetoplastina</taxon>
        <taxon>Trypanosomatida</taxon>
        <taxon>Trypanosomatidae</taxon>
        <taxon>Trypanosoma</taxon>
        <taxon>Herpetosoma</taxon>
    </lineage>
</organism>
<name>A0A3R7KPF6_TRYRA</name>
<gene>
    <name evidence="1" type="ORF">TraAM80_08601</name>
</gene>
<accession>A0A3R7KPF6</accession>
<sequence>MHWKYAKLNREELKEPHRCLEEGKGNGDAMVLSECLLVDQVDGPWGKNAVSAGNPSMTLLMWVRGLRHTMPIFSSVGGSTAVPVLGSLREKSEYMTRQLLY</sequence>
<dbReference type="GeneID" id="40332534"/>
<evidence type="ECO:0000313" key="1">
    <source>
        <dbReference type="EMBL" id="RNE98754.1"/>
    </source>
</evidence>
<dbReference type="RefSeq" id="XP_029234813.1">
    <property type="nucleotide sequence ID" value="XM_029385344.1"/>
</dbReference>
<dbReference type="Proteomes" id="UP000283634">
    <property type="component" value="Unassembled WGS sequence"/>
</dbReference>
<reference evidence="1 2" key="1">
    <citation type="journal article" date="2018" name="BMC Genomics">
        <title>Genomic comparison of Trypanosoma conorhini and Trypanosoma rangeli to Trypanosoma cruzi strains of high and low virulence.</title>
        <authorList>
            <person name="Bradwell K.R."/>
            <person name="Koparde V.N."/>
            <person name="Matveyev A.V."/>
            <person name="Serrano M.G."/>
            <person name="Alves J.M."/>
            <person name="Parikh H."/>
            <person name="Huang B."/>
            <person name="Lee V."/>
            <person name="Espinosa-Alvarez O."/>
            <person name="Ortiz P.A."/>
            <person name="Costa-Martins A.G."/>
            <person name="Teixeira M.M."/>
            <person name="Buck G.A."/>
        </authorList>
    </citation>
    <scope>NUCLEOTIDE SEQUENCE [LARGE SCALE GENOMIC DNA]</scope>
    <source>
        <strain evidence="1 2">AM80</strain>
    </source>
</reference>
<evidence type="ECO:0000313" key="2">
    <source>
        <dbReference type="Proteomes" id="UP000283634"/>
    </source>
</evidence>
<comment type="caution">
    <text evidence="1">The sequence shown here is derived from an EMBL/GenBank/DDBJ whole genome shotgun (WGS) entry which is preliminary data.</text>
</comment>
<protein>
    <submittedName>
        <fullName evidence="1">Uncharacterized protein</fullName>
    </submittedName>
</protein>